<evidence type="ECO:0000313" key="3">
    <source>
        <dbReference type="Proteomes" id="UP001586593"/>
    </source>
</evidence>
<feature type="transmembrane region" description="Helical" evidence="1">
    <location>
        <begin position="59"/>
        <end position="78"/>
    </location>
</feature>
<organism evidence="2 3">
    <name type="scientific">Phialemonium thermophilum</name>
    <dbReference type="NCBI Taxonomy" id="223376"/>
    <lineage>
        <taxon>Eukaryota</taxon>
        <taxon>Fungi</taxon>
        <taxon>Dikarya</taxon>
        <taxon>Ascomycota</taxon>
        <taxon>Pezizomycotina</taxon>
        <taxon>Sordariomycetes</taxon>
        <taxon>Sordariomycetidae</taxon>
        <taxon>Cephalothecales</taxon>
        <taxon>Cephalothecaceae</taxon>
        <taxon>Phialemonium</taxon>
    </lineage>
</organism>
<evidence type="ECO:0000256" key="1">
    <source>
        <dbReference type="SAM" id="Phobius"/>
    </source>
</evidence>
<reference evidence="2 3" key="1">
    <citation type="journal article" date="2024" name="Commun. Biol.">
        <title>Comparative genomic analysis of thermophilic fungi reveals convergent evolutionary adaptations and gene losses.</title>
        <authorList>
            <person name="Steindorff A.S."/>
            <person name="Aguilar-Pontes M.V."/>
            <person name="Robinson A.J."/>
            <person name="Andreopoulos B."/>
            <person name="LaButti K."/>
            <person name="Kuo A."/>
            <person name="Mondo S."/>
            <person name="Riley R."/>
            <person name="Otillar R."/>
            <person name="Haridas S."/>
            <person name="Lipzen A."/>
            <person name="Grimwood J."/>
            <person name="Schmutz J."/>
            <person name="Clum A."/>
            <person name="Reid I.D."/>
            <person name="Moisan M.C."/>
            <person name="Butler G."/>
            <person name="Nguyen T.T.M."/>
            <person name="Dewar K."/>
            <person name="Conant G."/>
            <person name="Drula E."/>
            <person name="Henrissat B."/>
            <person name="Hansel C."/>
            <person name="Singer S."/>
            <person name="Hutchinson M.I."/>
            <person name="de Vries R.P."/>
            <person name="Natvig D.O."/>
            <person name="Powell A.J."/>
            <person name="Tsang A."/>
            <person name="Grigoriev I.V."/>
        </authorList>
    </citation>
    <scope>NUCLEOTIDE SEQUENCE [LARGE SCALE GENOMIC DNA]</scope>
    <source>
        <strain evidence="2 3">ATCC 24622</strain>
    </source>
</reference>
<gene>
    <name evidence="2" type="ORF">VTK73DRAFT_5863</name>
</gene>
<feature type="transmembrane region" description="Helical" evidence="1">
    <location>
        <begin position="199"/>
        <end position="216"/>
    </location>
</feature>
<proteinExistence type="predicted"/>
<feature type="transmembrane region" description="Helical" evidence="1">
    <location>
        <begin position="118"/>
        <end position="136"/>
    </location>
</feature>
<feature type="transmembrane region" description="Helical" evidence="1">
    <location>
        <begin position="142"/>
        <end position="164"/>
    </location>
</feature>
<evidence type="ECO:0000313" key="2">
    <source>
        <dbReference type="EMBL" id="KAL1864492.1"/>
    </source>
</evidence>
<protein>
    <submittedName>
        <fullName evidence="2">Uncharacterized protein</fullName>
    </submittedName>
</protein>
<comment type="caution">
    <text evidence="2">The sequence shown here is derived from an EMBL/GenBank/DDBJ whole genome shotgun (WGS) entry which is preliminary data.</text>
</comment>
<sequence length="257" mass="28716">MNTTMSPLPSSWREAQVFGKQHQPALELGVMLLLYSTLWSNAFKYLFSGKKARAGGYWYHPLMLHIPLSFFLAGRFYVRRLYGAPSMDRLDLAIGLVDVVSVLALIKYSPMTDPLYRGSFHTMALLTLAAAVAGYATASPAWYGALVGCIDWFIYFRMLLGAIFKYRILNFPKVPFQASVHLVSAPLCLWLAAFPGSIAVYYATLISVMALNRWVSRGVPHKDAQRGLIRGGLVWLGFCEAQSLKPYVKEEKSDKAS</sequence>
<feature type="transmembrane region" description="Helical" evidence="1">
    <location>
        <begin position="90"/>
        <end position="106"/>
    </location>
</feature>
<dbReference type="EMBL" id="JAZHXJ010000329">
    <property type="protein sequence ID" value="KAL1864492.1"/>
    <property type="molecule type" value="Genomic_DNA"/>
</dbReference>
<keyword evidence="1" id="KW-0472">Membrane</keyword>
<keyword evidence="3" id="KW-1185">Reference proteome</keyword>
<accession>A0ABR3WM07</accession>
<dbReference type="Proteomes" id="UP001586593">
    <property type="component" value="Unassembled WGS sequence"/>
</dbReference>
<keyword evidence="1" id="KW-0812">Transmembrane</keyword>
<keyword evidence="1" id="KW-1133">Transmembrane helix</keyword>
<name>A0ABR3WM07_9PEZI</name>